<accession>A0ABD2PU14</accession>
<comment type="similarity">
    <text evidence="1">Belongs to the TENT family.</text>
</comment>
<dbReference type="InterPro" id="IPR012937">
    <property type="entry name" value="TET5"/>
</dbReference>
<evidence type="ECO:0000256" key="3">
    <source>
        <dbReference type="ARBA" id="ARBA00022679"/>
    </source>
</evidence>
<dbReference type="Pfam" id="PF07984">
    <property type="entry name" value="NTP_transf_7"/>
    <property type="match status" value="2"/>
</dbReference>
<dbReference type="SMART" id="SM01153">
    <property type="entry name" value="DUF1693"/>
    <property type="match status" value="1"/>
</dbReference>
<dbReference type="PANTHER" id="PTHR12974">
    <property type="entry name" value="PRION-LIKE- Q/N-RICH -DOMAIN-BEARING PROTEIN PROTEIN 44"/>
    <property type="match status" value="1"/>
</dbReference>
<evidence type="ECO:0000313" key="5">
    <source>
        <dbReference type="EMBL" id="KAL3310675.1"/>
    </source>
</evidence>
<keyword evidence="3" id="KW-0808">Transferase</keyword>
<evidence type="ECO:0000256" key="2">
    <source>
        <dbReference type="ARBA" id="ARBA00012388"/>
    </source>
</evidence>
<name>A0ABD2PU14_9PLAT</name>
<organism evidence="5 6">
    <name type="scientific">Cichlidogyrus casuarinus</name>
    <dbReference type="NCBI Taxonomy" id="1844966"/>
    <lineage>
        <taxon>Eukaryota</taxon>
        <taxon>Metazoa</taxon>
        <taxon>Spiralia</taxon>
        <taxon>Lophotrochozoa</taxon>
        <taxon>Platyhelminthes</taxon>
        <taxon>Monogenea</taxon>
        <taxon>Monopisthocotylea</taxon>
        <taxon>Dactylogyridea</taxon>
        <taxon>Ancyrocephalidae</taxon>
        <taxon>Cichlidogyrus</taxon>
    </lineage>
</organism>
<dbReference type="PANTHER" id="PTHR12974:SF36">
    <property type="entry name" value="POLYNUCLEOTIDE ADENYLYLTRANSFERASE"/>
    <property type="match status" value="1"/>
</dbReference>
<proteinExistence type="inferred from homology"/>
<protein>
    <recommendedName>
        <fullName evidence="2">polynucleotide adenylyltransferase</fullName>
        <ecNumber evidence="2">2.7.7.19</ecNumber>
    </recommendedName>
</protein>
<reference evidence="5 6" key="1">
    <citation type="submission" date="2024-11" db="EMBL/GenBank/DDBJ databases">
        <title>Adaptive evolution of stress response genes in parasites aligns with host niche diversity.</title>
        <authorList>
            <person name="Hahn C."/>
            <person name="Resl P."/>
        </authorList>
    </citation>
    <scope>NUCLEOTIDE SEQUENCE [LARGE SCALE GENOMIC DNA]</scope>
    <source>
        <strain evidence="5">EGGRZ-B1_66</strain>
        <tissue evidence="5">Body</tissue>
    </source>
</reference>
<evidence type="ECO:0000256" key="1">
    <source>
        <dbReference type="ARBA" id="ARBA00007631"/>
    </source>
</evidence>
<evidence type="ECO:0000256" key="4">
    <source>
        <dbReference type="ARBA" id="ARBA00047933"/>
    </source>
</evidence>
<keyword evidence="6" id="KW-1185">Reference proteome</keyword>
<dbReference type="AlphaFoldDB" id="A0ABD2PU14"/>
<dbReference type="GO" id="GO:1990817">
    <property type="term" value="F:poly(A) RNA polymerase activity"/>
    <property type="evidence" value="ECO:0007669"/>
    <property type="project" value="UniProtKB-EC"/>
</dbReference>
<dbReference type="Proteomes" id="UP001626550">
    <property type="component" value="Unassembled WGS sequence"/>
</dbReference>
<sequence length="396" mass="45091">MKSKAKEKSMDSNRFHVLSFDQIERIHQVIESRIPITPKSHDLFDEGPLSWPSAAHRSPVSCHGIYDNYPTVHVKVRDMIKSLKDALREQQILVKEVRINGSAAGFIIDVDSMQNYSDIDLIFSVDLSDSNTYAKIKSTVLETMSELLATNAASGHASYSHGEEIILDSKPLCKRTNFCSVNLSTEPFVMKQYVRKMVRVNKPSVSESDSWSLISLGYQTPNGGKTVELKFVHKMRRPFEFTVDSFQIVTDTLFQFYEQERTLSKNLYPAVVAESVSGSFSEALYHLKHRIIATHNPEEIRGGGLLKYCKLLVEGYQPTQESDILSLERYMCSRFFIDFPTVTLQYSKLVAYLSDHFSNNDDVKVCYLKVLYSHSTTLILINHTLNSPWHPSLAPR</sequence>
<comment type="caution">
    <text evidence="5">The sequence shown here is derived from an EMBL/GenBank/DDBJ whole genome shotgun (WGS) entry which is preliminary data.</text>
</comment>
<evidence type="ECO:0000313" key="6">
    <source>
        <dbReference type="Proteomes" id="UP001626550"/>
    </source>
</evidence>
<dbReference type="EC" id="2.7.7.19" evidence="2"/>
<comment type="catalytic activity">
    <reaction evidence="4">
        <text>RNA(n) + ATP = RNA(n)-3'-adenine ribonucleotide + diphosphate</text>
        <dbReference type="Rhea" id="RHEA:11332"/>
        <dbReference type="Rhea" id="RHEA-COMP:14527"/>
        <dbReference type="Rhea" id="RHEA-COMP:17347"/>
        <dbReference type="ChEBI" id="CHEBI:30616"/>
        <dbReference type="ChEBI" id="CHEBI:33019"/>
        <dbReference type="ChEBI" id="CHEBI:140395"/>
        <dbReference type="ChEBI" id="CHEBI:173115"/>
        <dbReference type="EC" id="2.7.7.19"/>
    </reaction>
    <physiologicalReaction direction="left-to-right" evidence="4">
        <dbReference type="Rhea" id="RHEA:11333"/>
    </physiologicalReaction>
</comment>
<dbReference type="EMBL" id="JBJKFK010002744">
    <property type="protein sequence ID" value="KAL3310675.1"/>
    <property type="molecule type" value="Genomic_DNA"/>
</dbReference>
<gene>
    <name evidence="5" type="ORF">Ciccas_010754</name>
</gene>